<comment type="caution">
    <text evidence="2">The sequence shown here is derived from an EMBL/GenBank/DDBJ whole genome shotgun (WGS) entry which is preliminary data.</text>
</comment>
<dbReference type="GO" id="GO:0004523">
    <property type="term" value="F:RNA-DNA hybrid ribonuclease activity"/>
    <property type="evidence" value="ECO:0007669"/>
    <property type="project" value="InterPro"/>
</dbReference>
<accession>A0A7J9N1Z7</accession>
<sequence length="565" mass="63689">MLDGQEKEALGNVIEDSLLAPTSTEDVPRTLRKFKRTRTISYGQEDLVDACEEGMVDDVDGDVCFDDVVLDSEEIIISGARAIFSWFQNFQPSCDKIEFLVALVRFPKLPLEYYTVMAILRIVSCVGRVIRIDRNTEDVQRGGFARVCIDLDLTKPLCSLVSLRKHDMGRFFALNHAADDSGNNDKTKFEATLKDFVKHNKSGFKAGMKKRLETEERWVHSNHVPSPSNDVGKLASFVVLKDMATSSMGLVCNESSLISFSANNVTFGGCVGVFRGIWTLWKSSVGSVEVVCRSRQFISLIIDDGKRFTWSNGQYVHGLIRKKLDKALCNVAWRQTFEDVVVRNLSRSHSNHYPVVVIDNLLSFCIFPHDHEIHASLKSMAQWKSFGPDGFQAGFYQLFGVMVLLLPFGYDRLGNGSIMENFAVDVSPEFHHLNFKDVVVDPSSYKELVDALPVEVRGCGCHEETMLHVLQALWSYHLHSGSGTFGYLVSILCFYFLAEMVVEKQGSQHVTKVELYAIYNGLRLAWEHGIRNLIIASDSLVFLVHTYREANMRTDFLASCLFNAF</sequence>
<evidence type="ECO:0000313" key="3">
    <source>
        <dbReference type="Proteomes" id="UP000593576"/>
    </source>
</evidence>
<evidence type="ECO:0000313" key="2">
    <source>
        <dbReference type="EMBL" id="MBA0877096.1"/>
    </source>
</evidence>
<dbReference type="GO" id="GO:0003676">
    <property type="term" value="F:nucleic acid binding"/>
    <property type="evidence" value="ECO:0007669"/>
    <property type="project" value="InterPro"/>
</dbReference>
<dbReference type="InterPro" id="IPR040256">
    <property type="entry name" value="At4g02000-like"/>
</dbReference>
<proteinExistence type="predicted"/>
<keyword evidence="3" id="KW-1185">Reference proteome</keyword>
<name>A0A7J9N1Z7_GOSSC</name>
<evidence type="ECO:0000259" key="1">
    <source>
        <dbReference type="Pfam" id="PF13456"/>
    </source>
</evidence>
<dbReference type="OrthoDB" id="1001523at2759"/>
<gene>
    <name evidence="2" type="ORF">Goshw_011619</name>
</gene>
<reference evidence="2 3" key="1">
    <citation type="journal article" date="2019" name="Genome Biol. Evol.">
        <title>Insights into the evolution of the New World diploid cottons (Gossypium, subgenus Houzingenia) based on genome sequencing.</title>
        <authorList>
            <person name="Grover C.E."/>
            <person name="Arick M.A. 2nd"/>
            <person name="Thrash A."/>
            <person name="Conover J.L."/>
            <person name="Sanders W.S."/>
            <person name="Peterson D.G."/>
            <person name="Frelichowski J.E."/>
            <person name="Scheffler J.A."/>
            <person name="Scheffler B.E."/>
            <person name="Wendel J.F."/>
        </authorList>
    </citation>
    <scope>NUCLEOTIDE SEQUENCE [LARGE SCALE GENOMIC DNA]</scope>
    <source>
        <strain evidence="2">1</strain>
        <tissue evidence="2">Leaf</tissue>
    </source>
</reference>
<dbReference type="Proteomes" id="UP000593576">
    <property type="component" value="Unassembled WGS sequence"/>
</dbReference>
<dbReference type="Pfam" id="PF13456">
    <property type="entry name" value="RVT_3"/>
    <property type="match status" value="1"/>
</dbReference>
<dbReference type="PANTHER" id="PTHR31286">
    <property type="entry name" value="GLYCINE-RICH CELL WALL STRUCTURAL PROTEIN 1.8-LIKE"/>
    <property type="match status" value="1"/>
</dbReference>
<dbReference type="AlphaFoldDB" id="A0A7J9N1Z7"/>
<dbReference type="EMBL" id="JABFAF010267193">
    <property type="protein sequence ID" value="MBA0877096.1"/>
    <property type="molecule type" value="Genomic_DNA"/>
</dbReference>
<protein>
    <recommendedName>
        <fullName evidence="1">RNase H type-1 domain-containing protein</fullName>
    </recommendedName>
</protein>
<organism evidence="2 3">
    <name type="scientific">Gossypium schwendimanii</name>
    <name type="common">Cotton</name>
    <dbReference type="NCBI Taxonomy" id="34291"/>
    <lineage>
        <taxon>Eukaryota</taxon>
        <taxon>Viridiplantae</taxon>
        <taxon>Streptophyta</taxon>
        <taxon>Embryophyta</taxon>
        <taxon>Tracheophyta</taxon>
        <taxon>Spermatophyta</taxon>
        <taxon>Magnoliopsida</taxon>
        <taxon>eudicotyledons</taxon>
        <taxon>Gunneridae</taxon>
        <taxon>Pentapetalae</taxon>
        <taxon>rosids</taxon>
        <taxon>malvids</taxon>
        <taxon>Malvales</taxon>
        <taxon>Malvaceae</taxon>
        <taxon>Malvoideae</taxon>
        <taxon>Gossypium</taxon>
    </lineage>
</organism>
<dbReference type="InterPro" id="IPR002156">
    <property type="entry name" value="RNaseH_domain"/>
</dbReference>
<feature type="domain" description="RNase H type-1" evidence="1">
    <location>
        <begin position="504"/>
        <end position="541"/>
    </location>
</feature>
<dbReference type="PANTHER" id="PTHR31286:SF99">
    <property type="entry name" value="DUF4283 DOMAIN-CONTAINING PROTEIN"/>
    <property type="match status" value="1"/>
</dbReference>